<accession>A0ABP0R3E0</accession>
<protein>
    <submittedName>
        <fullName evidence="2">Uncharacterized protein</fullName>
    </submittedName>
</protein>
<evidence type="ECO:0000256" key="1">
    <source>
        <dbReference type="SAM" id="MobiDB-lite"/>
    </source>
</evidence>
<name>A0ABP0R3E0_9DINO</name>
<evidence type="ECO:0000313" key="2">
    <source>
        <dbReference type="EMBL" id="CAK9094120.1"/>
    </source>
</evidence>
<organism evidence="2 3">
    <name type="scientific">Durusdinium trenchii</name>
    <dbReference type="NCBI Taxonomy" id="1381693"/>
    <lineage>
        <taxon>Eukaryota</taxon>
        <taxon>Sar</taxon>
        <taxon>Alveolata</taxon>
        <taxon>Dinophyceae</taxon>
        <taxon>Suessiales</taxon>
        <taxon>Symbiodiniaceae</taxon>
        <taxon>Durusdinium</taxon>
    </lineage>
</organism>
<feature type="compositionally biased region" description="Basic and acidic residues" evidence="1">
    <location>
        <begin position="131"/>
        <end position="140"/>
    </location>
</feature>
<dbReference type="EMBL" id="CAXAMM010040573">
    <property type="protein sequence ID" value="CAK9094120.1"/>
    <property type="molecule type" value="Genomic_DNA"/>
</dbReference>
<sequence length="179" mass="19250">MVQPTGTDAWNPTVWPRFFSLPTWTDSAPGMSEAGWSLVASSRGSEVTLKKYGTNGRSHVAVVHLSVLVGVWAWVMEPVKGKVQKGDNSQVDPFGQKMCTAVPVGIALMSTKLAELLGVTDGEQVHIARSERVRRSRAEEEGPTETLGSRSQPPPQPVAAVSREQLEGGAWRADSGQLS</sequence>
<keyword evidence="3" id="KW-1185">Reference proteome</keyword>
<gene>
    <name evidence="2" type="ORF">SCF082_LOCUS44251</name>
</gene>
<proteinExistence type="predicted"/>
<evidence type="ECO:0000313" key="3">
    <source>
        <dbReference type="Proteomes" id="UP001642464"/>
    </source>
</evidence>
<comment type="caution">
    <text evidence="2">The sequence shown here is derived from an EMBL/GenBank/DDBJ whole genome shotgun (WGS) entry which is preliminary data.</text>
</comment>
<feature type="region of interest" description="Disordered" evidence="1">
    <location>
        <begin position="131"/>
        <end position="179"/>
    </location>
</feature>
<reference evidence="2 3" key="1">
    <citation type="submission" date="2024-02" db="EMBL/GenBank/DDBJ databases">
        <authorList>
            <person name="Chen Y."/>
            <person name="Shah S."/>
            <person name="Dougan E. K."/>
            <person name="Thang M."/>
            <person name="Chan C."/>
        </authorList>
    </citation>
    <scope>NUCLEOTIDE SEQUENCE [LARGE SCALE GENOMIC DNA]</scope>
</reference>
<dbReference type="Proteomes" id="UP001642464">
    <property type="component" value="Unassembled WGS sequence"/>
</dbReference>